<comment type="caution">
    <text evidence="1">The sequence shown here is derived from an EMBL/GenBank/DDBJ whole genome shotgun (WGS) entry which is preliminary data.</text>
</comment>
<name>A0ACC2YYX1_9PEZI</name>
<protein>
    <submittedName>
        <fullName evidence="1">Uncharacterized protein</fullName>
    </submittedName>
</protein>
<evidence type="ECO:0000313" key="1">
    <source>
        <dbReference type="EMBL" id="KAJ9640358.1"/>
    </source>
</evidence>
<reference evidence="1" key="1">
    <citation type="submission" date="2022-10" db="EMBL/GenBank/DDBJ databases">
        <title>Culturing micro-colonial fungi from biological soil crusts in the Mojave desert and describing Neophaeococcomyces mojavensis, and introducing the new genera and species Taxawa tesnikishii.</title>
        <authorList>
            <person name="Kurbessoian T."/>
            <person name="Stajich J.E."/>
        </authorList>
    </citation>
    <scope>NUCLEOTIDE SEQUENCE</scope>
    <source>
        <strain evidence="1">JES_115</strain>
    </source>
</reference>
<accession>A0ACC2YYX1</accession>
<evidence type="ECO:0000313" key="2">
    <source>
        <dbReference type="Proteomes" id="UP001172680"/>
    </source>
</evidence>
<keyword evidence="2" id="KW-1185">Reference proteome</keyword>
<dbReference type="EMBL" id="JAPDRP010000017">
    <property type="protein sequence ID" value="KAJ9640358.1"/>
    <property type="molecule type" value="Genomic_DNA"/>
</dbReference>
<gene>
    <name evidence="1" type="ORF">H2199_005897</name>
</gene>
<proteinExistence type="predicted"/>
<sequence length="267" mass="29256">MTGCVDNVSHTRFHYSTSAYITPPATTPPPKPQPMSHDERNAAVNAQLLALLAKAQKDSLRKNPATLWMNAPAQQNTTSAVFLTSNRTHSGKSTLLTPSLQPQPPGPAPPIFRMLPYSAYSARITIYSCPSPNAVRTLLLASNSSSDTLNPHAMYFDPGWEQHELPASAIWLIHLPGVLNVEQPGDGDVFGFVCGDGAPGEGAYWACVHAHLVHLFTDWCGRRGEDGEMLLALEDFVAKGKMDPSEEEHEVWYARAKVWVEREFPPG</sequence>
<organism evidence="1 2">
    <name type="scientific">Coniosporium tulheliwenetii</name>
    <dbReference type="NCBI Taxonomy" id="3383036"/>
    <lineage>
        <taxon>Eukaryota</taxon>
        <taxon>Fungi</taxon>
        <taxon>Dikarya</taxon>
        <taxon>Ascomycota</taxon>
        <taxon>Pezizomycotina</taxon>
        <taxon>Dothideomycetes</taxon>
        <taxon>Dothideomycetes incertae sedis</taxon>
        <taxon>Coniosporium</taxon>
    </lineage>
</organism>
<dbReference type="Proteomes" id="UP001172680">
    <property type="component" value="Unassembled WGS sequence"/>
</dbReference>